<dbReference type="AlphaFoldDB" id="A0A7W4VK10"/>
<dbReference type="RefSeq" id="WP_183449014.1">
    <property type="nucleotide sequence ID" value="NZ_JACHWB010000002.1"/>
</dbReference>
<evidence type="ECO:0000313" key="3">
    <source>
        <dbReference type="Proteomes" id="UP000532010"/>
    </source>
</evidence>
<evidence type="ECO:0000256" key="1">
    <source>
        <dbReference type="SAM" id="MobiDB-lite"/>
    </source>
</evidence>
<comment type="caution">
    <text evidence="2">The sequence shown here is derived from an EMBL/GenBank/DDBJ whole genome shotgun (WGS) entry which is preliminary data.</text>
</comment>
<feature type="region of interest" description="Disordered" evidence="1">
    <location>
        <begin position="1"/>
        <end position="24"/>
    </location>
</feature>
<keyword evidence="3" id="KW-1185">Reference proteome</keyword>
<proteinExistence type="predicted"/>
<feature type="region of interest" description="Disordered" evidence="1">
    <location>
        <begin position="165"/>
        <end position="185"/>
    </location>
</feature>
<gene>
    <name evidence="2" type="ORF">FHR70_001668</name>
</gene>
<reference evidence="2 3" key="1">
    <citation type="submission" date="2020-08" db="EMBL/GenBank/DDBJ databases">
        <title>The Agave Microbiome: Exploring the role of microbial communities in plant adaptations to desert environments.</title>
        <authorList>
            <person name="Partida-Martinez L.P."/>
        </authorList>
    </citation>
    <scope>NUCLEOTIDE SEQUENCE [LARGE SCALE GENOMIC DNA]</scope>
    <source>
        <strain evidence="2 3">AT3.9</strain>
    </source>
</reference>
<organism evidence="2 3">
    <name type="scientific">Microvirga lupini</name>
    <dbReference type="NCBI Taxonomy" id="420324"/>
    <lineage>
        <taxon>Bacteria</taxon>
        <taxon>Pseudomonadati</taxon>
        <taxon>Pseudomonadota</taxon>
        <taxon>Alphaproteobacteria</taxon>
        <taxon>Hyphomicrobiales</taxon>
        <taxon>Methylobacteriaceae</taxon>
        <taxon>Microvirga</taxon>
    </lineage>
</organism>
<accession>A0A7W4VK10</accession>
<sequence length="213" mass="23628">MNEAPPPHSPHQATSAAQAPPLGRFFVGCSHAPENRSHDEQRQRAWEIYAREPDKHLPDIQTFLGVSAGTFVRMRERWGWPSRRAALDANALSKAAKDEGGVAGLAKAAVASVNDAARALAQATRVQIDTLMDEQRRGQAKDHDKTARRLASYAKTLAAARALLEQESSKLDDTEPHDNRPRRSLHELREELARHLDRVIADEESRGRDGLLV</sequence>
<protein>
    <submittedName>
        <fullName evidence="2">Uncharacterized protein</fullName>
    </submittedName>
</protein>
<name>A0A7W4VK10_9HYPH</name>
<dbReference type="Proteomes" id="UP000532010">
    <property type="component" value="Unassembled WGS sequence"/>
</dbReference>
<dbReference type="EMBL" id="JACHWB010000002">
    <property type="protein sequence ID" value="MBB3018614.1"/>
    <property type="molecule type" value="Genomic_DNA"/>
</dbReference>
<evidence type="ECO:0000313" key="2">
    <source>
        <dbReference type="EMBL" id="MBB3018614.1"/>
    </source>
</evidence>
<feature type="compositionally biased region" description="Basic and acidic residues" evidence="1">
    <location>
        <begin position="167"/>
        <end position="185"/>
    </location>
</feature>